<sequence length="244" mass="26839">MASSTDGRSEVQENSRQEAPDKASKWEITGRVQANAPDNWGWSLTARATASEELQEEIESQRGVISGNRKEVSRPERLGARLVLTGSPDEILIGSVLPKVEGGRSEILLEMLTVTIQLGELADFTVHGFVETVFTVLHIQHSSLGLVWVCGEVQSSAVHPTCLDRTKSCILSCSFFLYNPQTSKREERRASHNAAATSATQQRSVEYSQATDSTHDKALVKQLTEATLEDPTEDPVYPLYAQHS</sequence>
<evidence type="ECO:0000256" key="1">
    <source>
        <dbReference type="SAM" id="MobiDB-lite"/>
    </source>
</evidence>
<reference evidence="2" key="1">
    <citation type="journal article" date="2023" name="G3 (Bethesda)">
        <title>A reference genome for the long-term kleptoplast-retaining sea slug Elysia crispata morphotype clarki.</title>
        <authorList>
            <person name="Eastman K.E."/>
            <person name="Pendleton A.L."/>
            <person name="Shaikh M.A."/>
            <person name="Suttiyut T."/>
            <person name="Ogas R."/>
            <person name="Tomko P."/>
            <person name="Gavelis G."/>
            <person name="Widhalm J.R."/>
            <person name="Wisecaver J.H."/>
        </authorList>
    </citation>
    <scope>NUCLEOTIDE SEQUENCE</scope>
    <source>
        <strain evidence="2">ECLA1</strain>
    </source>
</reference>
<feature type="region of interest" description="Disordered" evidence="1">
    <location>
        <begin position="225"/>
        <end position="244"/>
    </location>
</feature>
<keyword evidence="3" id="KW-1185">Reference proteome</keyword>
<dbReference type="AlphaFoldDB" id="A0AAE1E386"/>
<organism evidence="2 3">
    <name type="scientific">Elysia crispata</name>
    <name type="common">lettuce slug</name>
    <dbReference type="NCBI Taxonomy" id="231223"/>
    <lineage>
        <taxon>Eukaryota</taxon>
        <taxon>Metazoa</taxon>
        <taxon>Spiralia</taxon>
        <taxon>Lophotrochozoa</taxon>
        <taxon>Mollusca</taxon>
        <taxon>Gastropoda</taxon>
        <taxon>Heterobranchia</taxon>
        <taxon>Euthyneura</taxon>
        <taxon>Panpulmonata</taxon>
        <taxon>Sacoglossa</taxon>
        <taxon>Placobranchoidea</taxon>
        <taxon>Plakobranchidae</taxon>
        <taxon>Elysia</taxon>
    </lineage>
</organism>
<gene>
    <name evidence="2" type="ORF">RRG08_029341</name>
</gene>
<feature type="region of interest" description="Disordered" evidence="1">
    <location>
        <begin position="186"/>
        <end position="214"/>
    </location>
</feature>
<proteinExistence type="predicted"/>
<name>A0AAE1E386_9GAST</name>
<comment type="caution">
    <text evidence="2">The sequence shown here is derived from an EMBL/GenBank/DDBJ whole genome shotgun (WGS) entry which is preliminary data.</text>
</comment>
<accession>A0AAE1E386</accession>
<evidence type="ECO:0000313" key="2">
    <source>
        <dbReference type="EMBL" id="KAK3792794.1"/>
    </source>
</evidence>
<feature type="compositionally biased region" description="Basic and acidic residues" evidence="1">
    <location>
        <begin position="7"/>
        <end position="25"/>
    </location>
</feature>
<feature type="compositionally biased region" description="Polar residues" evidence="1">
    <location>
        <begin position="194"/>
        <end position="212"/>
    </location>
</feature>
<evidence type="ECO:0000313" key="3">
    <source>
        <dbReference type="Proteomes" id="UP001283361"/>
    </source>
</evidence>
<feature type="region of interest" description="Disordered" evidence="1">
    <location>
        <begin position="1"/>
        <end position="29"/>
    </location>
</feature>
<dbReference type="EMBL" id="JAWDGP010001331">
    <property type="protein sequence ID" value="KAK3792794.1"/>
    <property type="molecule type" value="Genomic_DNA"/>
</dbReference>
<dbReference type="Proteomes" id="UP001283361">
    <property type="component" value="Unassembled WGS sequence"/>
</dbReference>
<protein>
    <submittedName>
        <fullName evidence="2">Uncharacterized protein</fullName>
    </submittedName>
</protein>